<sequence length="462" mass="51010">MTEPPSSEAIVRRIKQCGAFDSLRERLLQLFKESTAGSQFQQDIEHAVDDIIGSQSTTFPYTQHRVLNKVRERLFHDVAKTHLEGLVRTRLLSSPAYQQTLEAEVGRSFDYLEAQSTSPAEPDLNSISTNNLQTVNREQLSTSSTKEKMDRTQPKTMNPDELIRSLLSSAKANPRSSSSSVLGGNLSGRLGTAVAVFLSPRDSQTTYPDLRHDRCFLTTITNVHKEEPRFTVKSPPSRYLPHSTETQPRHWHVHSKRVVTLTTRETFAVGNVVYSLRPKDAQPDHFTTTFHRAKVVEVEDKHVKVMFSSERSCIVPFGKLFKMTRVAHLKPRLHSNTSSDPSASSDKPLSPTVKSEPADTAAANMLVTDPPNVARSKTDTLLTSGEGPGEPCHSMLSNSMEPCSTPANPDVHPVEHAISPTMMADFKGTGSSPTTPLVSELEVDGEDDVSSLSSLSSDMFDE</sequence>
<feature type="domain" description="BOD1/SHG1" evidence="2">
    <location>
        <begin position="10"/>
        <end position="105"/>
    </location>
</feature>
<feature type="compositionally biased region" description="Polar residues" evidence="1">
    <location>
        <begin position="114"/>
        <end position="144"/>
    </location>
</feature>
<evidence type="ECO:0000313" key="4">
    <source>
        <dbReference type="Proteomes" id="UP001150925"/>
    </source>
</evidence>
<dbReference type="InterPro" id="IPR055264">
    <property type="entry name" value="BOD1/SHG1_dom"/>
</dbReference>
<feature type="region of interest" description="Disordered" evidence="1">
    <location>
        <begin position="228"/>
        <end position="248"/>
    </location>
</feature>
<organism evidence="3 4">
    <name type="scientific">Dispira parvispora</name>
    <dbReference type="NCBI Taxonomy" id="1520584"/>
    <lineage>
        <taxon>Eukaryota</taxon>
        <taxon>Fungi</taxon>
        <taxon>Fungi incertae sedis</taxon>
        <taxon>Zoopagomycota</taxon>
        <taxon>Kickxellomycotina</taxon>
        <taxon>Dimargaritomycetes</taxon>
        <taxon>Dimargaritales</taxon>
        <taxon>Dimargaritaceae</taxon>
        <taxon>Dispira</taxon>
    </lineage>
</organism>
<feature type="compositionally biased region" description="Low complexity" evidence="1">
    <location>
        <begin position="450"/>
        <end position="462"/>
    </location>
</feature>
<evidence type="ECO:0000259" key="2">
    <source>
        <dbReference type="Pfam" id="PF05205"/>
    </source>
</evidence>
<evidence type="ECO:0000256" key="1">
    <source>
        <dbReference type="SAM" id="MobiDB-lite"/>
    </source>
</evidence>
<dbReference type="AlphaFoldDB" id="A0A9W8ASN2"/>
<dbReference type="EMBL" id="JANBPY010000536">
    <property type="protein sequence ID" value="KAJ1966152.1"/>
    <property type="molecule type" value="Genomic_DNA"/>
</dbReference>
<feature type="region of interest" description="Disordered" evidence="1">
    <location>
        <begin position="114"/>
        <end position="160"/>
    </location>
</feature>
<dbReference type="Pfam" id="PF05205">
    <property type="entry name" value="COMPASS-Shg1"/>
    <property type="match status" value="1"/>
</dbReference>
<dbReference type="Proteomes" id="UP001150925">
    <property type="component" value="Unassembled WGS sequence"/>
</dbReference>
<reference evidence="3" key="1">
    <citation type="submission" date="2022-07" db="EMBL/GenBank/DDBJ databases">
        <title>Phylogenomic reconstructions and comparative analyses of Kickxellomycotina fungi.</title>
        <authorList>
            <person name="Reynolds N.K."/>
            <person name="Stajich J.E."/>
            <person name="Barry K."/>
            <person name="Grigoriev I.V."/>
            <person name="Crous P."/>
            <person name="Smith M.E."/>
        </authorList>
    </citation>
    <scope>NUCLEOTIDE SEQUENCE</scope>
    <source>
        <strain evidence="3">RSA 1196</strain>
    </source>
</reference>
<proteinExistence type="predicted"/>
<name>A0A9W8ASN2_9FUNG</name>
<comment type="caution">
    <text evidence="3">The sequence shown here is derived from an EMBL/GenBank/DDBJ whole genome shotgun (WGS) entry which is preliminary data.</text>
</comment>
<feature type="region of interest" description="Disordered" evidence="1">
    <location>
        <begin position="332"/>
        <end position="462"/>
    </location>
</feature>
<dbReference type="OrthoDB" id="5579731at2759"/>
<keyword evidence="4" id="KW-1185">Reference proteome</keyword>
<gene>
    <name evidence="3" type="ORF">IWQ62_002495</name>
</gene>
<protein>
    <recommendedName>
        <fullName evidence="2">BOD1/SHG1 domain-containing protein</fullName>
    </recommendedName>
</protein>
<accession>A0A9W8ASN2</accession>
<evidence type="ECO:0000313" key="3">
    <source>
        <dbReference type="EMBL" id="KAJ1966152.1"/>
    </source>
</evidence>
<feature type="compositionally biased region" description="Polar residues" evidence="1">
    <location>
        <begin position="395"/>
        <end position="407"/>
    </location>
</feature>
<feature type="compositionally biased region" description="Low complexity" evidence="1">
    <location>
        <begin position="335"/>
        <end position="351"/>
    </location>
</feature>